<feature type="signal peptide" evidence="5">
    <location>
        <begin position="1"/>
        <end position="23"/>
    </location>
</feature>
<dbReference type="EMBL" id="CAJVCE010000004">
    <property type="protein sequence ID" value="CAG7634104.1"/>
    <property type="molecule type" value="Genomic_DNA"/>
</dbReference>
<accession>A0ABM8VF99</accession>
<dbReference type="Proteomes" id="UP000730618">
    <property type="component" value="Unassembled WGS sequence"/>
</dbReference>
<comment type="similarity">
    <text evidence="2">Belongs to the bacterial solute-binding protein 1 family.</text>
</comment>
<keyword evidence="4 5" id="KW-0732">Signal</keyword>
<evidence type="ECO:0000256" key="3">
    <source>
        <dbReference type="ARBA" id="ARBA00022448"/>
    </source>
</evidence>
<sequence length="439" mass="48778">MKTRLTAALTAAIFSLGFATGCANGGANRTNDSGSGQNQPAVNSKLEEPVKLLLAQKWSEINEADFKALIVEPLQKKYPHIQVEMLKGENIKEMVAAGTVPDIIATWVNLIPDYQELDLVEDQTPLIKKHNLDLNRFETTALDTIRGYDKAGLVALPYDSNFNVIYYNKDIFDKFGVDYPKDGMTWEETIQLAKRVSREDQGIRYRGLEADGYGKLALQLALPVVKDGKPNLNNEQWKQVLTLAKSIESIPSNEPVPNVHQRNQFIKDRNLAMFATGNNFNLLQSDAAKGLNWDIAQYPSYPDKPNQAGMVDEHVIFVSKQSKHKDEAFKVIETLTSDEIQKKLTRASGKLSVLKDSAIKRELGADMPALQGKHLDAIFKGRYIPAYTATSKYPDAGKIMNEQVAKFLSGEQDVNTALRSAEEAIQNHIKQVDAGAGKK</sequence>
<protein>
    <recommendedName>
        <fullName evidence="8">Extracellular solute-binding protein</fullName>
    </recommendedName>
</protein>
<evidence type="ECO:0000256" key="2">
    <source>
        <dbReference type="ARBA" id="ARBA00008520"/>
    </source>
</evidence>
<comment type="caution">
    <text evidence="6">The sequence shown here is derived from an EMBL/GenBank/DDBJ whole genome shotgun (WGS) entry which is preliminary data.</text>
</comment>
<evidence type="ECO:0000313" key="6">
    <source>
        <dbReference type="EMBL" id="CAG7634104.1"/>
    </source>
</evidence>
<proteinExistence type="inferred from homology"/>
<dbReference type="Pfam" id="PF01547">
    <property type="entry name" value="SBP_bac_1"/>
    <property type="match status" value="1"/>
</dbReference>
<name>A0ABM8VF99_9BACL</name>
<dbReference type="PANTHER" id="PTHR43649:SF31">
    <property type="entry name" value="SN-GLYCEROL-3-PHOSPHATE-BINDING PERIPLASMIC PROTEIN UGPB"/>
    <property type="match status" value="1"/>
</dbReference>
<organism evidence="6 7">
    <name type="scientific">Paenibacillus allorhizosphaerae</name>
    <dbReference type="NCBI Taxonomy" id="2849866"/>
    <lineage>
        <taxon>Bacteria</taxon>
        <taxon>Bacillati</taxon>
        <taxon>Bacillota</taxon>
        <taxon>Bacilli</taxon>
        <taxon>Bacillales</taxon>
        <taxon>Paenibacillaceae</taxon>
        <taxon>Paenibacillus</taxon>
    </lineage>
</organism>
<reference evidence="6 7" key="1">
    <citation type="submission" date="2021-06" db="EMBL/GenBank/DDBJ databases">
        <authorList>
            <person name="Criscuolo A."/>
        </authorList>
    </citation>
    <scope>NUCLEOTIDE SEQUENCE [LARGE SCALE GENOMIC DNA]</scope>
    <source>
        <strain evidence="7">CIP 111802</strain>
    </source>
</reference>
<gene>
    <name evidence="6" type="ORF">PAECIP111802_02014</name>
</gene>
<keyword evidence="3" id="KW-0813">Transport</keyword>
<comment type="subcellular location">
    <subcellularLocation>
        <location evidence="1">Cell envelope</location>
    </subcellularLocation>
</comment>
<evidence type="ECO:0000256" key="5">
    <source>
        <dbReference type="SAM" id="SignalP"/>
    </source>
</evidence>
<evidence type="ECO:0000256" key="1">
    <source>
        <dbReference type="ARBA" id="ARBA00004196"/>
    </source>
</evidence>
<evidence type="ECO:0008006" key="8">
    <source>
        <dbReference type="Google" id="ProtNLM"/>
    </source>
</evidence>
<evidence type="ECO:0000256" key="4">
    <source>
        <dbReference type="ARBA" id="ARBA00022729"/>
    </source>
</evidence>
<dbReference type="PROSITE" id="PS51257">
    <property type="entry name" value="PROKAR_LIPOPROTEIN"/>
    <property type="match status" value="1"/>
</dbReference>
<dbReference type="InterPro" id="IPR050490">
    <property type="entry name" value="Bact_solute-bd_prot1"/>
</dbReference>
<keyword evidence="7" id="KW-1185">Reference proteome</keyword>
<dbReference type="RefSeq" id="WP_218098332.1">
    <property type="nucleotide sequence ID" value="NZ_CAJVCE010000004.1"/>
</dbReference>
<dbReference type="InterPro" id="IPR006059">
    <property type="entry name" value="SBP"/>
</dbReference>
<evidence type="ECO:0000313" key="7">
    <source>
        <dbReference type="Proteomes" id="UP000730618"/>
    </source>
</evidence>
<dbReference type="PANTHER" id="PTHR43649">
    <property type="entry name" value="ARABINOSE-BINDING PROTEIN-RELATED"/>
    <property type="match status" value="1"/>
</dbReference>
<feature type="chain" id="PRO_5046568732" description="Extracellular solute-binding protein" evidence="5">
    <location>
        <begin position="24"/>
        <end position="439"/>
    </location>
</feature>